<accession>A0A379DK19</accession>
<evidence type="ECO:0000313" key="2">
    <source>
        <dbReference type="Proteomes" id="UP000254263"/>
    </source>
</evidence>
<dbReference type="RefSeq" id="WP_018359862.1">
    <property type="nucleotide sequence ID" value="NZ_UGTI01000001.1"/>
</dbReference>
<gene>
    <name evidence="1" type="ORF">NCTC13100_01924</name>
</gene>
<dbReference type="AlphaFoldDB" id="A0A379DK19"/>
<protein>
    <submittedName>
        <fullName evidence="1">CRISPR-associated protein Cas4</fullName>
    </submittedName>
</protein>
<dbReference type="Proteomes" id="UP000254263">
    <property type="component" value="Unassembled WGS sequence"/>
</dbReference>
<evidence type="ECO:0000313" key="1">
    <source>
        <dbReference type="EMBL" id="SUB78738.1"/>
    </source>
</evidence>
<dbReference type="NCBIfam" id="TIGR04328">
    <property type="entry name" value="cas4_PREFRAN"/>
    <property type="match status" value="1"/>
</dbReference>
<sequence length="192" mass="22572">MIVMDWYIPLSYLNDFVFCRFSIYFHNVYMESDSSLYYAAPQINGKNAHRSIDNYSVSSVSNRLTGISLLSEHYGLYGKLDQFDIKRGLVVERKNHLANIYKGQIYQLWGEGFCLEEMGYDVREYCFVEYSTHKVFSVPYPTDEDRAQFLRFIDEIRSFDPAVETPDVNPQKCSHCIYSHLCYHNHVANVYD</sequence>
<proteinExistence type="predicted"/>
<dbReference type="InterPro" id="IPR011604">
    <property type="entry name" value="PDDEXK-like_dom_sf"/>
</dbReference>
<name>A0A379DK19_9PORP</name>
<organism evidence="1 2">
    <name type="scientific">Porphyromonas macacae</name>
    <dbReference type="NCBI Taxonomy" id="28115"/>
    <lineage>
        <taxon>Bacteria</taxon>
        <taxon>Pseudomonadati</taxon>
        <taxon>Bacteroidota</taxon>
        <taxon>Bacteroidia</taxon>
        <taxon>Bacteroidales</taxon>
        <taxon>Porphyromonadaceae</taxon>
        <taxon>Porphyromonas</taxon>
    </lineage>
</organism>
<dbReference type="InterPro" id="IPR027616">
    <property type="entry name" value="Cas4_PREFRAN"/>
</dbReference>
<dbReference type="Gene3D" id="3.90.320.10">
    <property type="match status" value="1"/>
</dbReference>
<reference evidence="1 2" key="1">
    <citation type="submission" date="2018-06" db="EMBL/GenBank/DDBJ databases">
        <authorList>
            <consortium name="Pathogen Informatics"/>
            <person name="Doyle S."/>
        </authorList>
    </citation>
    <scope>NUCLEOTIDE SEQUENCE [LARGE SCALE GENOMIC DNA]</scope>
    <source>
        <strain evidence="1 2">NCTC13100</strain>
    </source>
</reference>
<dbReference type="EMBL" id="UGTI01000001">
    <property type="protein sequence ID" value="SUB78738.1"/>
    <property type="molecule type" value="Genomic_DNA"/>
</dbReference>